<dbReference type="PROSITE" id="PS50097">
    <property type="entry name" value="BTB"/>
    <property type="match status" value="1"/>
</dbReference>
<reference evidence="5" key="2">
    <citation type="journal article" date="2017" name="Nat. Plants">
        <title>The Aegilops tauschii genome reveals multiple impacts of transposons.</title>
        <authorList>
            <person name="Zhao G."/>
            <person name="Zou C."/>
            <person name="Li K."/>
            <person name="Wang K."/>
            <person name="Li T."/>
            <person name="Gao L."/>
            <person name="Zhang X."/>
            <person name="Wang H."/>
            <person name="Yang Z."/>
            <person name="Liu X."/>
            <person name="Jiang W."/>
            <person name="Mao L."/>
            <person name="Kong X."/>
            <person name="Jiao Y."/>
            <person name="Jia J."/>
        </authorList>
    </citation>
    <scope>NUCLEOTIDE SEQUENCE [LARGE SCALE GENOMIC DNA]</scope>
    <source>
        <strain evidence="5">cv. AL8/78</strain>
    </source>
</reference>
<proteinExistence type="predicted"/>
<reference evidence="4" key="5">
    <citation type="journal article" date="2021" name="G3 (Bethesda)">
        <title>Aegilops tauschii genome assembly Aet v5.0 features greater sequence contiguity and improved annotation.</title>
        <authorList>
            <person name="Wang L."/>
            <person name="Zhu T."/>
            <person name="Rodriguez J.C."/>
            <person name="Deal K.R."/>
            <person name="Dubcovsky J."/>
            <person name="McGuire P.E."/>
            <person name="Lux T."/>
            <person name="Spannagl M."/>
            <person name="Mayer K.F.X."/>
            <person name="Baldrich P."/>
            <person name="Meyers B.C."/>
            <person name="Huo N."/>
            <person name="Gu Y.Q."/>
            <person name="Zhou H."/>
            <person name="Devos K.M."/>
            <person name="Bennetzen J.L."/>
            <person name="Unver T."/>
            <person name="Budak H."/>
            <person name="Gulick P.J."/>
            <person name="Galiba G."/>
            <person name="Kalapos B."/>
            <person name="Nelson D.R."/>
            <person name="Li P."/>
            <person name="You F.M."/>
            <person name="Luo M.C."/>
            <person name="Dvorak J."/>
        </authorList>
    </citation>
    <scope>NUCLEOTIDE SEQUENCE [LARGE SCALE GENOMIC DNA]</scope>
    <source>
        <strain evidence="4">cv. AL8/78</strain>
    </source>
</reference>
<evidence type="ECO:0000256" key="1">
    <source>
        <dbReference type="ARBA" id="ARBA00004906"/>
    </source>
</evidence>
<dbReference type="EnsemblPlants" id="AET3Gv21021200.5">
    <property type="protein sequence ID" value="AET3Gv21021200.5"/>
    <property type="gene ID" value="AET3Gv21021200"/>
</dbReference>
<evidence type="ECO:0000313" key="4">
    <source>
        <dbReference type="EnsemblPlants" id="AET3Gv21021200.5"/>
    </source>
</evidence>
<dbReference type="PANTHER" id="PTHR26379">
    <property type="entry name" value="BTB/POZ AND MATH DOMAIN-CONTAINING PROTEIN 1"/>
    <property type="match status" value="1"/>
</dbReference>
<dbReference type="InterPro" id="IPR000210">
    <property type="entry name" value="BTB/POZ_dom"/>
</dbReference>
<dbReference type="PROSITE" id="PS50144">
    <property type="entry name" value="MATH"/>
    <property type="match status" value="1"/>
</dbReference>
<evidence type="ECO:0000313" key="5">
    <source>
        <dbReference type="Proteomes" id="UP000015105"/>
    </source>
</evidence>
<reference evidence="4" key="3">
    <citation type="journal article" date="2017" name="Nature">
        <title>Genome sequence of the progenitor of the wheat D genome Aegilops tauschii.</title>
        <authorList>
            <person name="Luo M.C."/>
            <person name="Gu Y.Q."/>
            <person name="Puiu D."/>
            <person name="Wang H."/>
            <person name="Twardziok S.O."/>
            <person name="Deal K.R."/>
            <person name="Huo N."/>
            <person name="Zhu T."/>
            <person name="Wang L."/>
            <person name="Wang Y."/>
            <person name="McGuire P.E."/>
            <person name="Liu S."/>
            <person name="Long H."/>
            <person name="Ramasamy R.K."/>
            <person name="Rodriguez J.C."/>
            <person name="Van S.L."/>
            <person name="Yuan L."/>
            <person name="Wang Z."/>
            <person name="Xia Z."/>
            <person name="Xiao L."/>
            <person name="Anderson O.D."/>
            <person name="Ouyang S."/>
            <person name="Liang Y."/>
            <person name="Zimin A.V."/>
            <person name="Pertea G."/>
            <person name="Qi P."/>
            <person name="Bennetzen J.L."/>
            <person name="Dai X."/>
            <person name="Dawson M.W."/>
            <person name="Muller H.G."/>
            <person name="Kugler K."/>
            <person name="Rivarola-Duarte L."/>
            <person name="Spannagl M."/>
            <person name="Mayer K.F.X."/>
            <person name="Lu F.H."/>
            <person name="Bevan M.W."/>
            <person name="Leroy P."/>
            <person name="Li P."/>
            <person name="You F.M."/>
            <person name="Sun Q."/>
            <person name="Liu Z."/>
            <person name="Lyons E."/>
            <person name="Wicker T."/>
            <person name="Salzberg S.L."/>
            <person name="Devos K.M."/>
            <person name="Dvorak J."/>
        </authorList>
    </citation>
    <scope>NUCLEOTIDE SEQUENCE [LARGE SCALE GENOMIC DNA]</scope>
    <source>
        <strain evidence="4">cv. AL8/78</strain>
    </source>
</reference>
<dbReference type="InterPro" id="IPR008974">
    <property type="entry name" value="TRAF-like"/>
</dbReference>
<dbReference type="Gene3D" id="2.60.210.10">
    <property type="entry name" value="Apoptosis, Tumor Necrosis Factor Receptor Associated Protein 2, Chain A"/>
    <property type="match status" value="1"/>
</dbReference>
<protein>
    <recommendedName>
        <fullName evidence="6">BTB domain-containing protein</fullName>
    </recommendedName>
</protein>
<accession>A0A453GHI3</accession>
<dbReference type="InterPro" id="IPR045005">
    <property type="entry name" value="BPM1-6"/>
</dbReference>
<dbReference type="Proteomes" id="UP000015105">
    <property type="component" value="Chromosome 3D"/>
</dbReference>
<feature type="domain" description="BTB" evidence="2">
    <location>
        <begin position="113"/>
        <end position="142"/>
    </location>
</feature>
<evidence type="ECO:0008006" key="6">
    <source>
        <dbReference type="Google" id="ProtNLM"/>
    </source>
</evidence>
<dbReference type="InterPro" id="IPR002083">
    <property type="entry name" value="MATH/TRAF_dom"/>
</dbReference>
<name>A0A453GHI3_AEGTS</name>
<dbReference type="Pfam" id="PF00651">
    <property type="entry name" value="BTB"/>
    <property type="match status" value="1"/>
</dbReference>
<dbReference type="SUPFAM" id="SSF54695">
    <property type="entry name" value="POZ domain"/>
    <property type="match status" value="1"/>
</dbReference>
<dbReference type="InterPro" id="IPR011333">
    <property type="entry name" value="SKP1/BTB/POZ_sf"/>
</dbReference>
<dbReference type="GO" id="GO:0016567">
    <property type="term" value="P:protein ubiquitination"/>
    <property type="evidence" value="ECO:0007669"/>
    <property type="project" value="InterPro"/>
</dbReference>
<dbReference type="Gene3D" id="3.30.710.10">
    <property type="entry name" value="Potassium Channel Kv1.1, Chain A"/>
    <property type="match status" value="1"/>
</dbReference>
<dbReference type="CDD" id="cd00121">
    <property type="entry name" value="MATH"/>
    <property type="match status" value="1"/>
</dbReference>
<reference evidence="4" key="4">
    <citation type="submission" date="2019-03" db="UniProtKB">
        <authorList>
            <consortium name="EnsemblPlants"/>
        </authorList>
    </citation>
    <scope>IDENTIFICATION</scope>
</reference>
<dbReference type="PANTHER" id="PTHR26379:SF472">
    <property type="entry name" value="MATH DOMAIN-CONTAINING PROTEIN"/>
    <property type="match status" value="1"/>
</dbReference>
<feature type="domain" description="MATH" evidence="3">
    <location>
        <begin position="1"/>
        <end position="73"/>
    </location>
</feature>
<evidence type="ECO:0000259" key="2">
    <source>
        <dbReference type="PROSITE" id="PS50097"/>
    </source>
</evidence>
<sequence>YDEDVEEGVEAKFSFSLVDDVEKQMPTYIRATRKTRDFRRCDPCWGCDKFMRRDALERSASLKSDCFTIRCDIVVCKDNTPDATGSGTSTGTEVLLPDIHQHFSNLLQNKVGADVTFEVGGETFAAHRCVLAARSEVFMAQLFGTAMPSVIYRSQIWKQKCSGLCFASSTQTRVLRWRRTAWRRMKCQRLWNKHKKRR</sequence>
<organism evidence="4 5">
    <name type="scientific">Aegilops tauschii subsp. strangulata</name>
    <name type="common">Goatgrass</name>
    <dbReference type="NCBI Taxonomy" id="200361"/>
    <lineage>
        <taxon>Eukaryota</taxon>
        <taxon>Viridiplantae</taxon>
        <taxon>Streptophyta</taxon>
        <taxon>Embryophyta</taxon>
        <taxon>Tracheophyta</taxon>
        <taxon>Spermatophyta</taxon>
        <taxon>Magnoliopsida</taxon>
        <taxon>Liliopsida</taxon>
        <taxon>Poales</taxon>
        <taxon>Poaceae</taxon>
        <taxon>BOP clade</taxon>
        <taxon>Pooideae</taxon>
        <taxon>Triticodae</taxon>
        <taxon>Triticeae</taxon>
        <taxon>Triticinae</taxon>
        <taxon>Aegilops</taxon>
    </lineage>
</organism>
<dbReference type="Gramene" id="AET3Gv21021200.5">
    <property type="protein sequence ID" value="AET3Gv21021200.5"/>
    <property type="gene ID" value="AET3Gv21021200"/>
</dbReference>
<reference evidence="5" key="1">
    <citation type="journal article" date="2014" name="Science">
        <title>Ancient hybridizations among the ancestral genomes of bread wheat.</title>
        <authorList>
            <consortium name="International Wheat Genome Sequencing Consortium,"/>
            <person name="Marcussen T."/>
            <person name="Sandve S.R."/>
            <person name="Heier L."/>
            <person name="Spannagl M."/>
            <person name="Pfeifer M."/>
            <person name="Jakobsen K.S."/>
            <person name="Wulff B.B."/>
            <person name="Steuernagel B."/>
            <person name="Mayer K.F."/>
            <person name="Olsen O.A."/>
        </authorList>
    </citation>
    <scope>NUCLEOTIDE SEQUENCE [LARGE SCALE GENOMIC DNA]</scope>
    <source>
        <strain evidence="5">cv. AL8/78</strain>
    </source>
</reference>
<dbReference type="Pfam" id="PF22486">
    <property type="entry name" value="MATH_2"/>
    <property type="match status" value="1"/>
</dbReference>
<comment type="pathway">
    <text evidence="1">Protein modification; protein ubiquitination.</text>
</comment>
<keyword evidence="5" id="KW-1185">Reference proteome</keyword>
<dbReference type="SUPFAM" id="SSF49599">
    <property type="entry name" value="TRAF domain-like"/>
    <property type="match status" value="1"/>
</dbReference>
<dbReference type="AlphaFoldDB" id="A0A453GHI3"/>
<evidence type="ECO:0000259" key="3">
    <source>
        <dbReference type="PROSITE" id="PS50144"/>
    </source>
</evidence>